<evidence type="ECO:0000256" key="2">
    <source>
        <dbReference type="SAM" id="SignalP"/>
    </source>
</evidence>
<dbReference type="InterPro" id="IPR053140">
    <property type="entry name" value="GDSL_Rv0518-like"/>
</dbReference>
<evidence type="ECO:0000313" key="5">
    <source>
        <dbReference type="Proteomes" id="UP001183246"/>
    </source>
</evidence>
<keyword evidence="4" id="KW-0378">Hydrolase</keyword>
<feature type="domain" description="SGNH hydrolase-type esterase" evidence="3">
    <location>
        <begin position="216"/>
        <end position="406"/>
    </location>
</feature>
<dbReference type="PANTHER" id="PTHR43784:SF2">
    <property type="entry name" value="GDSL-LIKE LIPASE_ACYLHYDROLASE, PUTATIVE (AFU_ORTHOLOGUE AFUA_2G00820)-RELATED"/>
    <property type="match status" value="1"/>
</dbReference>
<name>A0ABU2MWD4_9ACTN</name>
<dbReference type="PANTHER" id="PTHR43784">
    <property type="entry name" value="GDSL-LIKE LIPASE/ACYLHYDROLASE, PUTATIVE (AFU_ORTHOLOGUE AFUA_2G00820)-RELATED"/>
    <property type="match status" value="1"/>
</dbReference>
<dbReference type="Gene3D" id="3.40.50.1110">
    <property type="entry name" value="SGNH hydrolase"/>
    <property type="match status" value="1"/>
</dbReference>
<dbReference type="CDD" id="cd01830">
    <property type="entry name" value="XynE_like"/>
    <property type="match status" value="1"/>
</dbReference>
<dbReference type="InterPro" id="IPR013830">
    <property type="entry name" value="SGNH_hydro"/>
</dbReference>
<comment type="caution">
    <text evidence="4">The sequence shown here is derived from an EMBL/GenBank/DDBJ whole genome shotgun (WGS) entry which is preliminary data.</text>
</comment>
<dbReference type="InterPro" id="IPR036514">
    <property type="entry name" value="SGNH_hydro_sf"/>
</dbReference>
<reference evidence="5" key="1">
    <citation type="submission" date="2023-07" db="EMBL/GenBank/DDBJ databases">
        <title>30 novel species of actinomycetes from the DSMZ collection.</title>
        <authorList>
            <person name="Nouioui I."/>
        </authorList>
    </citation>
    <scope>NUCLEOTIDE SEQUENCE [LARGE SCALE GENOMIC DNA]</scope>
    <source>
        <strain evidence="5">DSM 44938</strain>
    </source>
</reference>
<sequence>MTHNTFLRRLLGALLPAALPAALLGGLLLGAQPAPAAAAPAHRPEAGAFGPGMVPGGPAFTDQTIRMVVHPSVAGTRPRLRVSNLRGSADLRVGALAVALRASGGAAVPGSHRAVTFADAPSTTIRAGGELLSDPVPIRVERGRDLLVSIHLPDATGPSTQHRHAYETTYLTPPGSGDHTADAGAGDYTATTGSWYYLAGLSVVPATAATTGTLVAFGDSITDGTLSTPGTNRRWPDLLADRLAAEPGGQRLGVVNAGIFANRMLSERDETSGRPALERFSHDALGQPGVATVIVLEGINDITAGVNAEGLPLAPRDLIDGYRTLIGRAHDAGVRIIGGTLLPNGNHSAGQNAIRTAVNDWIRTGGEFDAVIDFDRATRDPARPDTLRPAYDSGDGLHPNDAGMRAMADAVDLAALTVS</sequence>
<evidence type="ECO:0000256" key="1">
    <source>
        <dbReference type="SAM" id="MobiDB-lite"/>
    </source>
</evidence>
<protein>
    <submittedName>
        <fullName evidence="4">SGNH/GDSL hydrolase family protein</fullName>
    </submittedName>
</protein>
<feature type="chain" id="PRO_5045567351" evidence="2">
    <location>
        <begin position="37"/>
        <end position="419"/>
    </location>
</feature>
<dbReference type="SUPFAM" id="SSF52266">
    <property type="entry name" value="SGNH hydrolase"/>
    <property type="match status" value="1"/>
</dbReference>
<dbReference type="GO" id="GO:0016787">
    <property type="term" value="F:hydrolase activity"/>
    <property type="evidence" value="ECO:0007669"/>
    <property type="project" value="UniProtKB-KW"/>
</dbReference>
<dbReference type="Proteomes" id="UP001183246">
    <property type="component" value="Unassembled WGS sequence"/>
</dbReference>
<dbReference type="Pfam" id="PF13472">
    <property type="entry name" value="Lipase_GDSL_2"/>
    <property type="match status" value="1"/>
</dbReference>
<feature type="region of interest" description="Disordered" evidence="1">
    <location>
        <begin position="379"/>
        <end position="398"/>
    </location>
</feature>
<evidence type="ECO:0000313" key="4">
    <source>
        <dbReference type="EMBL" id="MDT0345956.1"/>
    </source>
</evidence>
<accession>A0ABU2MWD4</accession>
<dbReference type="RefSeq" id="WP_311707091.1">
    <property type="nucleotide sequence ID" value="NZ_JAVREL010000017.1"/>
</dbReference>
<feature type="signal peptide" evidence="2">
    <location>
        <begin position="1"/>
        <end position="36"/>
    </location>
</feature>
<keyword evidence="2" id="KW-0732">Signal</keyword>
<keyword evidence="5" id="KW-1185">Reference proteome</keyword>
<proteinExistence type="predicted"/>
<evidence type="ECO:0000259" key="3">
    <source>
        <dbReference type="Pfam" id="PF13472"/>
    </source>
</evidence>
<dbReference type="EMBL" id="JAVREL010000017">
    <property type="protein sequence ID" value="MDT0345956.1"/>
    <property type="molecule type" value="Genomic_DNA"/>
</dbReference>
<organism evidence="4 5">
    <name type="scientific">Streptomyces litchfieldiae</name>
    <dbReference type="NCBI Taxonomy" id="3075543"/>
    <lineage>
        <taxon>Bacteria</taxon>
        <taxon>Bacillati</taxon>
        <taxon>Actinomycetota</taxon>
        <taxon>Actinomycetes</taxon>
        <taxon>Kitasatosporales</taxon>
        <taxon>Streptomycetaceae</taxon>
        <taxon>Streptomyces</taxon>
    </lineage>
</organism>
<gene>
    <name evidence="4" type="ORF">RM590_25700</name>
</gene>